<dbReference type="OrthoDB" id="271716at2"/>
<name>A0A238YS71_9FLAO</name>
<gene>
    <name evidence="2" type="ORF">SAMN04488111_2740</name>
</gene>
<dbReference type="PROSITE" id="PS51257">
    <property type="entry name" value="PROKAR_LIPOPROTEIN"/>
    <property type="match status" value="1"/>
</dbReference>
<dbReference type="Pfam" id="PF13474">
    <property type="entry name" value="SnoaL_3"/>
    <property type="match status" value="1"/>
</dbReference>
<feature type="domain" description="SnoaL-like" evidence="1">
    <location>
        <begin position="40"/>
        <end position="147"/>
    </location>
</feature>
<keyword evidence="3" id="KW-1185">Reference proteome</keyword>
<dbReference type="Proteomes" id="UP000198412">
    <property type="component" value="Unassembled WGS sequence"/>
</dbReference>
<dbReference type="EMBL" id="FZNX01000005">
    <property type="protein sequence ID" value="SNR73453.1"/>
    <property type="molecule type" value="Genomic_DNA"/>
</dbReference>
<evidence type="ECO:0000313" key="2">
    <source>
        <dbReference type="EMBL" id="SNR73453.1"/>
    </source>
</evidence>
<dbReference type="Gene3D" id="3.10.450.50">
    <property type="match status" value="1"/>
</dbReference>
<sequence length="173" mass="20043">MKKIAVFLIAIITVSCCKNEQKITENVNIDLEKEAIKMELDTWHKNAAEANFEAYFSAMTSNGIFIGTDASENWKTPEFKDFSKPYFDKGKAWDFTPVDRNIYIDTNGKIAWFDELLDTWMGVCRGSGVLKKIDDSWKIEHYVLSLTTPNDNVQDIIKINKKHDSIFLKRYKK</sequence>
<organism evidence="2 3">
    <name type="scientific">Lutibacter flavus</name>
    <dbReference type="NCBI Taxonomy" id="691689"/>
    <lineage>
        <taxon>Bacteria</taxon>
        <taxon>Pseudomonadati</taxon>
        <taxon>Bacteroidota</taxon>
        <taxon>Flavobacteriia</taxon>
        <taxon>Flavobacteriales</taxon>
        <taxon>Flavobacteriaceae</taxon>
        <taxon>Lutibacter</taxon>
    </lineage>
</organism>
<dbReference type="RefSeq" id="WP_089379025.1">
    <property type="nucleotide sequence ID" value="NZ_FZNX01000005.1"/>
</dbReference>
<evidence type="ECO:0000259" key="1">
    <source>
        <dbReference type="Pfam" id="PF13474"/>
    </source>
</evidence>
<dbReference type="SUPFAM" id="SSF54427">
    <property type="entry name" value="NTF2-like"/>
    <property type="match status" value="1"/>
</dbReference>
<accession>A0A238YS71</accession>
<protein>
    <submittedName>
        <fullName evidence="2">SnoaL-like domain-containing protein</fullName>
    </submittedName>
</protein>
<dbReference type="AlphaFoldDB" id="A0A238YS71"/>
<dbReference type="InterPro" id="IPR032710">
    <property type="entry name" value="NTF2-like_dom_sf"/>
</dbReference>
<dbReference type="InterPro" id="IPR037401">
    <property type="entry name" value="SnoaL-like"/>
</dbReference>
<evidence type="ECO:0000313" key="3">
    <source>
        <dbReference type="Proteomes" id="UP000198412"/>
    </source>
</evidence>
<proteinExistence type="predicted"/>
<reference evidence="3" key="1">
    <citation type="submission" date="2017-06" db="EMBL/GenBank/DDBJ databases">
        <authorList>
            <person name="Varghese N."/>
            <person name="Submissions S."/>
        </authorList>
    </citation>
    <scope>NUCLEOTIDE SEQUENCE [LARGE SCALE GENOMIC DNA]</scope>
    <source>
        <strain evidence="3">DSM 27993</strain>
    </source>
</reference>